<dbReference type="Pfam" id="PF00005">
    <property type="entry name" value="ABC_tran"/>
    <property type="match status" value="1"/>
</dbReference>
<organism evidence="12 13">
    <name type="scientific">Cohnella boryungensis</name>
    <dbReference type="NCBI Taxonomy" id="768479"/>
    <lineage>
        <taxon>Bacteria</taxon>
        <taxon>Bacillati</taxon>
        <taxon>Bacillota</taxon>
        <taxon>Bacilli</taxon>
        <taxon>Bacillales</taxon>
        <taxon>Paenibacillaceae</taxon>
        <taxon>Cohnella</taxon>
    </lineage>
</organism>
<evidence type="ECO:0000313" key="13">
    <source>
        <dbReference type="Proteomes" id="UP001595755"/>
    </source>
</evidence>
<evidence type="ECO:0000256" key="3">
    <source>
        <dbReference type="ARBA" id="ARBA00022496"/>
    </source>
</evidence>
<dbReference type="PANTHER" id="PTHR42781">
    <property type="entry name" value="SPERMIDINE/PUTRESCINE IMPORT ATP-BINDING PROTEIN POTA"/>
    <property type="match status" value="1"/>
</dbReference>
<reference evidence="13" key="1">
    <citation type="journal article" date="2019" name="Int. J. Syst. Evol. Microbiol.">
        <title>The Global Catalogue of Microorganisms (GCM) 10K type strain sequencing project: providing services to taxonomists for standard genome sequencing and annotation.</title>
        <authorList>
            <consortium name="The Broad Institute Genomics Platform"/>
            <consortium name="The Broad Institute Genome Sequencing Center for Infectious Disease"/>
            <person name="Wu L."/>
            <person name="Ma J."/>
        </authorList>
    </citation>
    <scope>NUCLEOTIDE SEQUENCE [LARGE SCALE GENOMIC DNA]</scope>
    <source>
        <strain evidence="13">CGMCC 4.1641</strain>
    </source>
</reference>
<keyword evidence="1" id="KW-0813">Transport</keyword>
<keyword evidence="3" id="KW-0410">Iron transport</keyword>
<protein>
    <submittedName>
        <fullName evidence="12">ABC transporter ATP-binding protein</fullName>
    </submittedName>
</protein>
<dbReference type="Gene3D" id="3.40.50.300">
    <property type="entry name" value="P-loop containing nucleotide triphosphate hydrolases"/>
    <property type="match status" value="1"/>
</dbReference>
<keyword evidence="2" id="KW-1003">Cell membrane</keyword>
<keyword evidence="4" id="KW-0997">Cell inner membrane</keyword>
<evidence type="ECO:0000256" key="8">
    <source>
        <dbReference type="ARBA" id="ARBA00023004"/>
    </source>
</evidence>
<dbReference type="PROSITE" id="PS00211">
    <property type="entry name" value="ABC_TRANSPORTER_1"/>
    <property type="match status" value="1"/>
</dbReference>
<keyword evidence="13" id="KW-1185">Reference proteome</keyword>
<evidence type="ECO:0000256" key="5">
    <source>
        <dbReference type="ARBA" id="ARBA00022741"/>
    </source>
</evidence>
<dbReference type="InterPro" id="IPR050093">
    <property type="entry name" value="ABC_SmlMolc_Importer"/>
</dbReference>
<accession>A0ABV8S8Y3</accession>
<evidence type="ECO:0000256" key="2">
    <source>
        <dbReference type="ARBA" id="ARBA00022475"/>
    </source>
</evidence>
<dbReference type="EMBL" id="JBHSED010000011">
    <property type="protein sequence ID" value="MFC4303267.1"/>
    <property type="molecule type" value="Genomic_DNA"/>
</dbReference>
<keyword evidence="10" id="KW-0472">Membrane</keyword>
<dbReference type="GO" id="GO:0005524">
    <property type="term" value="F:ATP binding"/>
    <property type="evidence" value="ECO:0007669"/>
    <property type="project" value="UniProtKB-KW"/>
</dbReference>
<dbReference type="InterPro" id="IPR017871">
    <property type="entry name" value="ABC_transporter-like_CS"/>
</dbReference>
<name>A0ABV8S8Y3_9BACL</name>
<proteinExistence type="predicted"/>
<dbReference type="Proteomes" id="UP001595755">
    <property type="component" value="Unassembled WGS sequence"/>
</dbReference>
<evidence type="ECO:0000256" key="6">
    <source>
        <dbReference type="ARBA" id="ARBA00022840"/>
    </source>
</evidence>
<evidence type="ECO:0000256" key="4">
    <source>
        <dbReference type="ARBA" id="ARBA00022519"/>
    </source>
</evidence>
<sequence length="216" mass="23938">MRYFAAEHIRFSYARKHKPVIEDFSLKLDKGEIVGLIGASGSGKSTLLRIFAGLEEPERGTLSIDGRIVMDERTFVEADKRGVGMVFQDYALFPHLTVGANVAFGLKRARRAKRLGEMLELVQLSDYADRYPHELSGGQQQRVALARALAPEPSVLLMDEPFSNLDAELKLAIRSELGEILRRSGTTCLLVSHDLADIEAICSRHIRIGSSNGNNE</sequence>
<evidence type="ECO:0000313" key="12">
    <source>
        <dbReference type="EMBL" id="MFC4303267.1"/>
    </source>
</evidence>
<dbReference type="InterPro" id="IPR027417">
    <property type="entry name" value="P-loop_NTPase"/>
</dbReference>
<dbReference type="InterPro" id="IPR003593">
    <property type="entry name" value="AAA+_ATPase"/>
</dbReference>
<dbReference type="PROSITE" id="PS50893">
    <property type="entry name" value="ABC_TRANSPORTER_2"/>
    <property type="match status" value="1"/>
</dbReference>
<keyword evidence="8" id="KW-0408">Iron</keyword>
<keyword evidence="7" id="KW-1278">Translocase</keyword>
<keyword evidence="6 12" id="KW-0067">ATP-binding</keyword>
<dbReference type="InterPro" id="IPR015853">
    <property type="entry name" value="ABC_transpr_FbpC"/>
</dbReference>
<evidence type="ECO:0000256" key="7">
    <source>
        <dbReference type="ARBA" id="ARBA00022967"/>
    </source>
</evidence>
<keyword evidence="5" id="KW-0547">Nucleotide-binding</keyword>
<evidence type="ECO:0000256" key="1">
    <source>
        <dbReference type="ARBA" id="ARBA00022448"/>
    </source>
</evidence>
<dbReference type="RefSeq" id="WP_204604094.1">
    <property type="nucleotide sequence ID" value="NZ_JBHSED010000011.1"/>
</dbReference>
<comment type="caution">
    <text evidence="12">The sequence shown here is derived from an EMBL/GenBank/DDBJ whole genome shotgun (WGS) entry which is preliminary data.</text>
</comment>
<dbReference type="InterPro" id="IPR003439">
    <property type="entry name" value="ABC_transporter-like_ATP-bd"/>
</dbReference>
<gene>
    <name evidence="12" type="ORF">ACFO1S_07355</name>
</gene>
<evidence type="ECO:0000256" key="9">
    <source>
        <dbReference type="ARBA" id="ARBA00023065"/>
    </source>
</evidence>
<dbReference type="SMART" id="SM00382">
    <property type="entry name" value="AAA"/>
    <property type="match status" value="1"/>
</dbReference>
<keyword evidence="9" id="KW-0406">Ion transport</keyword>
<dbReference type="SUPFAM" id="SSF52540">
    <property type="entry name" value="P-loop containing nucleoside triphosphate hydrolases"/>
    <property type="match status" value="1"/>
</dbReference>
<evidence type="ECO:0000259" key="11">
    <source>
        <dbReference type="PROSITE" id="PS50893"/>
    </source>
</evidence>
<dbReference type="CDD" id="cd03259">
    <property type="entry name" value="ABC_Carb_Solutes_like"/>
    <property type="match status" value="1"/>
</dbReference>
<dbReference type="PANTHER" id="PTHR42781:SF5">
    <property type="entry name" value="PUTRESCINE TRANSPORT ATP-BINDING PROTEIN POTG"/>
    <property type="match status" value="1"/>
</dbReference>
<evidence type="ECO:0000256" key="10">
    <source>
        <dbReference type="ARBA" id="ARBA00023136"/>
    </source>
</evidence>
<feature type="domain" description="ABC transporter" evidence="11">
    <location>
        <begin position="4"/>
        <end position="216"/>
    </location>
</feature>